<feature type="domain" description="ABC-type glycine betaine transport system substrate-binding" evidence="1">
    <location>
        <begin position="40"/>
        <end position="308"/>
    </location>
</feature>
<gene>
    <name evidence="2" type="ORF">CLV63_103215</name>
</gene>
<accession>A0A2P8DQK8</accession>
<evidence type="ECO:0000313" key="2">
    <source>
        <dbReference type="EMBL" id="PSK99490.1"/>
    </source>
</evidence>
<dbReference type="Proteomes" id="UP000240542">
    <property type="component" value="Unassembled WGS sequence"/>
</dbReference>
<sequence>MRDRSTLTRSLPAKAAVVVLAVLMTASCAVRTTSMLRDPDTVRIALNGWVGYEADAAVIEHLLEHELDYQVQIMQIDEQPAWQALDQGAVDVILENWGHEDLMETYGPNGNDTVVDGGPNGNIGHIGWYMPRYLTEEYPGIDTPEGLKEHADVFRTDESGDKGQFLAGAPGFVTSDQGMIDHYGLPLSIVYAGSEAAQLTAVRDAYEDEQPILFYSQEPSWIMEDLDLVRVKFPEWTEGCDADPADVSCDYPKYDLNKIYRKGFATEDSAAFRLIDAWKWRNTDQNVVAGLIARDGLEREDAAAKWAADNKDVWRPWIPEDAAK</sequence>
<dbReference type="GO" id="GO:0043190">
    <property type="term" value="C:ATP-binding cassette (ABC) transporter complex"/>
    <property type="evidence" value="ECO:0007669"/>
    <property type="project" value="InterPro"/>
</dbReference>
<dbReference type="OrthoDB" id="7805658at2"/>
<dbReference type="Pfam" id="PF04069">
    <property type="entry name" value="OpuAC"/>
    <property type="match status" value="1"/>
</dbReference>
<keyword evidence="3" id="KW-1185">Reference proteome</keyword>
<protein>
    <submittedName>
        <fullName evidence="2">Glycine betaine/proline transport system substrate-binding protein</fullName>
    </submittedName>
</protein>
<dbReference type="SUPFAM" id="SSF53850">
    <property type="entry name" value="Periplasmic binding protein-like II"/>
    <property type="match status" value="1"/>
</dbReference>
<dbReference type="RefSeq" id="WP_106581890.1">
    <property type="nucleotide sequence ID" value="NZ_PYGA01000003.1"/>
</dbReference>
<dbReference type="Gene3D" id="3.40.190.100">
    <property type="entry name" value="Glycine betaine-binding periplasmic protein, domain 2"/>
    <property type="match status" value="1"/>
</dbReference>
<dbReference type="EMBL" id="PYGA01000003">
    <property type="protein sequence ID" value="PSK99490.1"/>
    <property type="molecule type" value="Genomic_DNA"/>
</dbReference>
<reference evidence="2 3" key="1">
    <citation type="submission" date="2018-03" db="EMBL/GenBank/DDBJ databases">
        <title>Genomic Encyclopedia of Archaeal and Bacterial Type Strains, Phase II (KMG-II): from individual species to whole genera.</title>
        <authorList>
            <person name="Goeker M."/>
        </authorList>
    </citation>
    <scope>NUCLEOTIDE SEQUENCE [LARGE SCALE GENOMIC DNA]</scope>
    <source>
        <strain evidence="2 3">DSM 45312</strain>
    </source>
</reference>
<name>A0A2P8DQK8_9ACTN</name>
<dbReference type="GO" id="GO:0022857">
    <property type="term" value="F:transmembrane transporter activity"/>
    <property type="evidence" value="ECO:0007669"/>
    <property type="project" value="InterPro"/>
</dbReference>
<dbReference type="PROSITE" id="PS51257">
    <property type="entry name" value="PROKAR_LIPOPROTEIN"/>
    <property type="match status" value="1"/>
</dbReference>
<organism evidence="2 3">
    <name type="scientific">Murinocardiopsis flavida</name>
    <dbReference type="NCBI Taxonomy" id="645275"/>
    <lineage>
        <taxon>Bacteria</taxon>
        <taxon>Bacillati</taxon>
        <taxon>Actinomycetota</taxon>
        <taxon>Actinomycetes</taxon>
        <taxon>Streptosporangiales</taxon>
        <taxon>Nocardiopsidaceae</taxon>
        <taxon>Murinocardiopsis</taxon>
    </lineage>
</organism>
<comment type="caution">
    <text evidence="2">The sequence shown here is derived from an EMBL/GenBank/DDBJ whole genome shotgun (WGS) entry which is preliminary data.</text>
</comment>
<evidence type="ECO:0000313" key="3">
    <source>
        <dbReference type="Proteomes" id="UP000240542"/>
    </source>
</evidence>
<evidence type="ECO:0000259" key="1">
    <source>
        <dbReference type="Pfam" id="PF04069"/>
    </source>
</evidence>
<proteinExistence type="predicted"/>
<dbReference type="Gene3D" id="3.40.190.10">
    <property type="entry name" value="Periplasmic binding protein-like II"/>
    <property type="match status" value="1"/>
</dbReference>
<dbReference type="InterPro" id="IPR007210">
    <property type="entry name" value="ABC_Gly_betaine_transp_sub-bd"/>
</dbReference>
<dbReference type="AlphaFoldDB" id="A0A2P8DQK8"/>